<comment type="caution">
    <text evidence="2">The sequence shown here is derived from an EMBL/GenBank/DDBJ whole genome shotgun (WGS) entry which is preliminary data.</text>
</comment>
<feature type="compositionally biased region" description="Basic residues" evidence="1">
    <location>
        <begin position="414"/>
        <end position="423"/>
    </location>
</feature>
<protein>
    <submittedName>
        <fullName evidence="2">Uncharacterized protein</fullName>
    </submittedName>
</protein>
<gene>
    <name evidence="2" type="ORF">HPB48_011710</name>
</gene>
<name>A0A9J6H3J5_HAELO</name>
<dbReference type="Proteomes" id="UP000821853">
    <property type="component" value="Chromosome 9"/>
</dbReference>
<feature type="region of interest" description="Disordered" evidence="1">
    <location>
        <begin position="341"/>
        <end position="480"/>
    </location>
</feature>
<feature type="compositionally biased region" description="Pro residues" evidence="1">
    <location>
        <begin position="196"/>
        <end position="213"/>
    </location>
</feature>
<feature type="compositionally biased region" description="Polar residues" evidence="1">
    <location>
        <begin position="214"/>
        <end position="233"/>
    </location>
</feature>
<proteinExistence type="predicted"/>
<feature type="compositionally biased region" description="Basic and acidic residues" evidence="1">
    <location>
        <begin position="404"/>
        <end position="413"/>
    </location>
</feature>
<feature type="compositionally biased region" description="Basic residues" evidence="1">
    <location>
        <begin position="394"/>
        <end position="403"/>
    </location>
</feature>
<accession>A0A9J6H3J5</accession>
<feature type="compositionally biased region" description="Basic and acidic residues" evidence="1">
    <location>
        <begin position="459"/>
        <end position="475"/>
    </location>
</feature>
<feature type="compositionally biased region" description="Basic residues" evidence="1">
    <location>
        <begin position="161"/>
        <end position="173"/>
    </location>
</feature>
<sequence length="566" mass="61590">MKVRAYISPGQGASVGVVYDVEVSIPDADLPILIKPATEGATIKQVTRVGKSRCVKLVFQGDCTPAHVKVGPFRHAVRPFGPKPLQCHKCLKIGHVISVCGRAAVCSKCCGPDDAKTCTMGVLKCANCRSAHDASSKTCPRLKEEQQTVKDHSSHKDASAKVRRHRRSRRRRSSSAVLTKDRHDLSRQNPPASQALPPPPPHSLPRHASPPPAESTSCLATASTGKANKTGKSSPRVEDWPRLPSLSPAEPRREDAEGLILSPSSTSFSPSTRLMGGFHNAYAWGNRFQRSPLEVRLEEGLRIPGFLFLRLQSTTSANTLTFHWKGPFQNESDNSHELKARTQNGAASPYPRRHQARARRFRPVEPQPRPGCAPSVVGGSREAQLVGPVSTSSRQHHGPRRGQPRGEEAERPPRHIRSARFRPKMAPSPATARPNHGSRADRRPVCSGPSSSTEQPPPAHDDRRLGPVSSRRSEPDVPTAALVASSPRGLLGGAVGTPQRHHQHARSVSASANAVYRSVRSVHTTMCVRRGARARRRSIGGRLSCGAKFETLSVAGCFYLSFSWRF</sequence>
<feature type="region of interest" description="Disordered" evidence="1">
    <location>
        <begin position="136"/>
        <end position="255"/>
    </location>
</feature>
<keyword evidence="3" id="KW-1185">Reference proteome</keyword>
<evidence type="ECO:0000256" key="1">
    <source>
        <dbReference type="SAM" id="MobiDB-lite"/>
    </source>
</evidence>
<organism evidence="2 3">
    <name type="scientific">Haemaphysalis longicornis</name>
    <name type="common">Bush tick</name>
    <dbReference type="NCBI Taxonomy" id="44386"/>
    <lineage>
        <taxon>Eukaryota</taxon>
        <taxon>Metazoa</taxon>
        <taxon>Ecdysozoa</taxon>
        <taxon>Arthropoda</taxon>
        <taxon>Chelicerata</taxon>
        <taxon>Arachnida</taxon>
        <taxon>Acari</taxon>
        <taxon>Parasitiformes</taxon>
        <taxon>Ixodida</taxon>
        <taxon>Ixodoidea</taxon>
        <taxon>Ixodidae</taxon>
        <taxon>Haemaphysalinae</taxon>
        <taxon>Haemaphysalis</taxon>
    </lineage>
</organism>
<evidence type="ECO:0000313" key="3">
    <source>
        <dbReference type="Proteomes" id="UP000821853"/>
    </source>
</evidence>
<reference evidence="2 3" key="1">
    <citation type="journal article" date="2020" name="Cell">
        <title>Large-Scale Comparative Analyses of Tick Genomes Elucidate Their Genetic Diversity and Vector Capacities.</title>
        <authorList>
            <consortium name="Tick Genome and Microbiome Consortium (TIGMIC)"/>
            <person name="Jia N."/>
            <person name="Wang J."/>
            <person name="Shi W."/>
            <person name="Du L."/>
            <person name="Sun Y."/>
            <person name="Zhan W."/>
            <person name="Jiang J.F."/>
            <person name="Wang Q."/>
            <person name="Zhang B."/>
            <person name="Ji P."/>
            <person name="Bell-Sakyi L."/>
            <person name="Cui X.M."/>
            <person name="Yuan T.T."/>
            <person name="Jiang B.G."/>
            <person name="Yang W.F."/>
            <person name="Lam T.T."/>
            <person name="Chang Q.C."/>
            <person name="Ding S.J."/>
            <person name="Wang X.J."/>
            <person name="Zhu J.G."/>
            <person name="Ruan X.D."/>
            <person name="Zhao L."/>
            <person name="Wei J.T."/>
            <person name="Ye R.Z."/>
            <person name="Que T.C."/>
            <person name="Du C.H."/>
            <person name="Zhou Y.H."/>
            <person name="Cheng J.X."/>
            <person name="Dai P.F."/>
            <person name="Guo W.B."/>
            <person name="Han X.H."/>
            <person name="Huang E.J."/>
            <person name="Li L.F."/>
            <person name="Wei W."/>
            <person name="Gao Y.C."/>
            <person name="Liu J.Z."/>
            <person name="Shao H.Z."/>
            <person name="Wang X."/>
            <person name="Wang C.C."/>
            <person name="Yang T.C."/>
            <person name="Huo Q.B."/>
            <person name="Li W."/>
            <person name="Chen H.Y."/>
            <person name="Chen S.E."/>
            <person name="Zhou L.G."/>
            <person name="Ni X.B."/>
            <person name="Tian J.H."/>
            <person name="Sheng Y."/>
            <person name="Liu T."/>
            <person name="Pan Y.S."/>
            <person name="Xia L.Y."/>
            <person name="Li J."/>
            <person name="Zhao F."/>
            <person name="Cao W.C."/>
        </authorList>
    </citation>
    <scope>NUCLEOTIDE SEQUENCE [LARGE SCALE GENOMIC DNA]</scope>
    <source>
        <strain evidence="2">HaeL-2018</strain>
    </source>
</reference>
<feature type="compositionally biased region" description="Basic and acidic residues" evidence="1">
    <location>
        <begin position="136"/>
        <end position="160"/>
    </location>
</feature>
<evidence type="ECO:0000313" key="2">
    <source>
        <dbReference type="EMBL" id="KAH9381859.1"/>
    </source>
</evidence>
<dbReference type="AlphaFoldDB" id="A0A9J6H3J5"/>
<feature type="compositionally biased region" description="Basic residues" evidence="1">
    <location>
        <begin position="351"/>
        <end position="361"/>
    </location>
</feature>
<dbReference type="EMBL" id="JABSTR010000011">
    <property type="protein sequence ID" value="KAH9381859.1"/>
    <property type="molecule type" value="Genomic_DNA"/>
</dbReference>
<dbReference type="OrthoDB" id="6502012at2759"/>
<dbReference type="VEuPathDB" id="VectorBase:HLOH_061898"/>